<keyword evidence="2 6" id="KW-0863">Zinc-finger</keyword>
<evidence type="ECO:0008006" key="13">
    <source>
        <dbReference type="Google" id="ProtNLM"/>
    </source>
</evidence>
<evidence type="ECO:0000259" key="9">
    <source>
        <dbReference type="PROSITE" id="PS50178"/>
    </source>
</evidence>
<dbReference type="SUPFAM" id="SSF57903">
    <property type="entry name" value="FYVE/PHD zinc finger"/>
    <property type="match status" value="1"/>
</dbReference>
<dbReference type="InterPro" id="IPR043566">
    <property type="entry name" value="Rabphilin/DOC2/Noc2"/>
</dbReference>
<dbReference type="GO" id="GO:0061669">
    <property type="term" value="P:spontaneous neurotransmitter secretion"/>
    <property type="evidence" value="ECO:0007669"/>
    <property type="project" value="TreeGrafter"/>
</dbReference>
<reference evidence="11 12" key="1">
    <citation type="submission" date="2024-04" db="EMBL/GenBank/DDBJ databases">
        <authorList>
            <person name="Rising A."/>
            <person name="Reimegard J."/>
            <person name="Sonavane S."/>
            <person name="Akerstrom W."/>
            <person name="Nylinder S."/>
            <person name="Hedman E."/>
            <person name="Kallberg Y."/>
        </authorList>
    </citation>
    <scope>NUCLEOTIDE SEQUENCE [LARGE SCALE GENOMIC DNA]</scope>
</reference>
<dbReference type="InterPro" id="IPR041282">
    <property type="entry name" value="FYVE_2"/>
</dbReference>
<dbReference type="InterPro" id="IPR047022">
    <property type="entry name" value="Rabphilin_Doc2_C2A"/>
</dbReference>
<dbReference type="CDD" id="cd04035">
    <property type="entry name" value="C2A_Rabphilin_Doc2"/>
    <property type="match status" value="1"/>
</dbReference>
<dbReference type="SMART" id="SM00239">
    <property type="entry name" value="C2"/>
    <property type="match status" value="2"/>
</dbReference>
<dbReference type="SUPFAM" id="SSF49562">
    <property type="entry name" value="C2 domain (Calcium/lipid-binding domain, CaLB)"/>
    <property type="match status" value="2"/>
</dbReference>
<dbReference type="InterPro" id="IPR035892">
    <property type="entry name" value="C2_domain_sf"/>
</dbReference>
<evidence type="ECO:0000256" key="7">
    <source>
        <dbReference type="SAM" id="MobiDB-lite"/>
    </source>
</evidence>
<dbReference type="PROSITE" id="PS50916">
    <property type="entry name" value="RABBD"/>
    <property type="match status" value="1"/>
</dbReference>
<dbReference type="InterPro" id="IPR000008">
    <property type="entry name" value="C2_dom"/>
</dbReference>
<evidence type="ECO:0000256" key="5">
    <source>
        <dbReference type="ARBA" id="ARBA00034103"/>
    </source>
</evidence>
<feature type="compositionally biased region" description="Basic and acidic residues" evidence="7">
    <location>
        <begin position="358"/>
        <end position="369"/>
    </location>
</feature>
<feature type="compositionally biased region" description="Polar residues" evidence="7">
    <location>
        <begin position="170"/>
        <end position="201"/>
    </location>
</feature>
<dbReference type="Gene3D" id="3.30.40.10">
    <property type="entry name" value="Zinc/RING finger domain, C3HC4 (zinc finger)"/>
    <property type="match status" value="1"/>
</dbReference>
<keyword evidence="4" id="KW-0770">Synapse</keyword>
<dbReference type="PROSITE" id="PS50178">
    <property type="entry name" value="ZF_FYVE"/>
    <property type="match status" value="1"/>
</dbReference>
<organism evidence="11 12">
    <name type="scientific">Larinioides sclopetarius</name>
    <dbReference type="NCBI Taxonomy" id="280406"/>
    <lineage>
        <taxon>Eukaryota</taxon>
        <taxon>Metazoa</taxon>
        <taxon>Ecdysozoa</taxon>
        <taxon>Arthropoda</taxon>
        <taxon>Chelicerata</taxon>
        <taxon>Arachnida</taxon>
        <taxon>Araneae</taxon>
        <taxon>Araneomorphae</taxon>
        <taxon>Entelegynae</taxon>
        <taxon>Araneoidea</taxon>
        <taxon>Araneidae</taxon>
        <taxon>Larinioides</taxon>
    </lineage>
</organism>
<feature type="compositionally biased region" description="Polar residues" evidence="7">
    <location>
        <begin position="302"/>
        <end position="311"/>
    </location>
</feature>
<dbReference type="GO" id="GO:0006887">
    <property type="term" value="P:exocytosis"/>
    <property type="evidence" value="ECO:0007669"/>
    <property type="project" value="TreeGrafter"/>
</dbReference>
<feature type="compositionally biased region" description="Basic and acidic residues" evidence="7">
    <location>
        <begin position="272"/>
        <end position="282"/>
    </location>
</feature>
<evidence type="ECO:0000313" key="11">
    <source>
        <dbReference type="EMBL" id="CAL1287893.1"/>
    </source>
</evidence>
<proteinExistence type="predicted"/>
<dbReference type="GO" id="GO:0031267">
    <property type="term" value="F:small GTPase binding"/>
    <property type="evidence" value="ECO:0007669"/>
    <property type="project" value="InterPro"/>
</dbReference>
<dbReference type="InterPro" id="IPR010911">
    <property type="entry name" value="Rab_BD"/>
</dbReference>
<dbReference type="InterPro" id="IPR013083">
    <property type="entry name" value="Znf_RING/FYVE/PHD"/>
</dbReference>
<dbReference type="PROSITE" id="PS50004">
    <property type="entry name" value="C2"/>
    <property type="match status" value="2"/>
</dbReference>
<comment type="caution">
    <text evidence="11">The sequence shown here is derived from an EMBL/GenBank/DDBJ whole genome shotgun (WGS) entry which is preliminary data.</text>
</comment>
<feature type="region of interest" description="Disordered" evidence="7">
    <location>
        <begin position="166"/>
        <end position="370"/>
    </location>
</feature>
<name>A0AAV2AV18_9ARAC</name>
<evidence type="ECO:0000256" key="4">
    <source>
        <dbReference type="ARBA" id="ARBA00023018"/>
    </source>
</evidence>
<dbReference type="GO" id="GO:0008270">
    <property type="term" value="F:zinc ion binding"/>
    <property type="evidence" value="ECO:0007669"/>
    <property type="project" value="UniProtKB-KW"/>
</dbReference>
<sequence length="649" mass="73865">MGDFGVARDKWVCPNDRELSLRAKLKTGWSVKTNSINSFNKPEQLNDSEQEVIMSVIRRAETLDKVEQERIGRLVERLENMKKNAMGNGATQCVLCADEFGILGASPLLCNDCKKAVCTKCGVDTLSAHKEPICLCKICAETRETWKKSGAWFYKGLPKYILPGKKSEPSKYSTTASPSKSADQTQSPQRSYNSWLQSKGKSASERENTDSSDDELKSSRLAKRATVRKNYGDSVDNTDSTGVMTSPADTAQGPSPTHLYSPAMLDSPRSPQQRDDFNRSPGHEGYSPYSKQEKKMGEGERSQTPTATATGSHWYKPSTRRDAPDQEDYPERQFRGHNRKESQHSPVNRYRPVTGNNRTEEMFEDKPASPEESSTLEFSLLFDAHNQVLHCTIYRAKGLRPTDIDGLADPFVRLQLLPVQSKMDKLRTRTVHKTLNPEFNEALSFYGISDYDIAKRTLKMTVMDEDTHCNEPMGEIRIALKRLKPQQPSYANVYLEKPRPDESEEENSRGQILLALLYSDEHNALVVNIVRCVRLPSRENNGFPDPFVKVQLKPDAMRRRFKTSTKKKTLNPEYNEQYAFEVEPGDMTKKTIEVTVWDKDYAKQDVYIGGLALNMQSKGDRLRHWLDVVRNPNRRIERWHPLSNVVFID</sequence>
<dbReference type="EMBL" id="CAXIEN010000223">
    <property type="protein sequence ID" value="CAL1287893.1"/>
    <property type="molecule type" value="Genomic_DNA"/>
</dbReference>
<dbReference type="GO" id="GO:0098793">
    <property type="term" value="C:presynapse"/>
    <property type="evidence" value="ECO:0007669"/>
    <property type="project" value="GOC"/>
</dbReference>
<feature type="compositionally biased region" description="Basic and acidic residues" evidence="7">
    <location>
        <begin position="291"/>
        <end position="301"/>
    </location>
</feature>
<dbReference type="Proteomes" id="UP001497382">
    <property type="component" value="Unassembled WGS sequence"/>
</dbReference>
<evidence type="ECO:0000256" key="6">
    <source>
        <dbReference type="PROSITE-ProRule" id="PRU00091"/>
    </source>
</evidence>
<evidence type="ECO:0000259" key="8">
    <source>
        <dbReference type="PROSITE" id="PS50004"/>
    </source>
</evidence>
<dbReference type="PRINTS" id="PR00360">
    <property type="entry name" value="C2DOMAIN"/>
</dbReference>
<comment type="subcellular location">
    <subcellularLocation>
        <location evidence="5">Synapse</location>
    </subcellularLocation>
</comment>
<feature type="domain" description="FYVE-type" evidence="9">
    <location>
        <begin position="87"/>
        <end position="144"/>
    </location>
</feature>
<feature type="domain" description="RabBD" evidence="10">
    <location>
        <begin position="39"/>
        <end position="156"/>
    </location>
</feature>
<dbReference type="AlphaFoldDB" id="A0AAV2AV18"/>
<keyword evidence="1" id="KW-0479">Metal-binding</keyword>
<dbReference type="InterPro" id="IPR011011">
    <property type="entry name" value="Znf_FYVE_PHD"/>
</dbReference>
<dbReference type="PANTHER" id="PTHR45729">
    <property type="entry name" value="RABPHILIN, ISOFORM A"/>
    <property type="match status" value="1"/>
</dbReference>
<gene>
    <name evidence="11" type="ORF">LARSCL_LOCUS15078</name>
</gene>
<evidence type="ECO:0000256" key="3">
    <source>
        <dbReference type="ARBA" id="ARBA00022833"/>
    </source>
</evidence>
<keyword evidence="3" id="KW-0862">Zinc</keyword>
<dbReference type="Gene3D" id="2.60.40.150">
    <property type="entry name" value="C2 domain"/>
    <property type="match status" value="2"/>
</dbReference>
<feature type="domain" description="C2" evidence="8">
    <location>
        <begin position="372"/>
        <end position="494"/>
    </location>
</feature>
<evidence type="ECO:0000259" key="10">
    <source>
        <dbReference type="PROSITE" id="PS50916"/>
    </source>
</evidence>
<evidence type="ECO:0000256" key="2">
    <source>
        <dbReference type="ARBA" id="ARBA00022771"/>
    </source>
</evidence>
<evidence type="ECO:0000313" key="12">
    <source>
        <dbReference type="Proteomes" id="UP001497382"/>
    </source>
</evidence>
<dbReference type="GO" id="GO:0006886">
    <property type="term" value="P:intracellular protein transport"/>
    <property type="evidence" value="ECO:0007669"/>
    <property type="project" value="InterPro"/>
</dbReference>
<dbReference type="PANTHER" id="PTHR45729:SF6">
    <property type="entry name" value="RABPHILIN, ISOFORM A"/>
    <property type="match status" value="1"/>
</dbReference>
<keyword evidence="12" id="KW-1185">Reference proteome</keyword>
<protein>
    <recommendedName>
        <fullName evidence="13">Rabphilin</fullName>
    </recommendedName>
</protein>
<feature type="compositionally biased region" description="Basic and acidic residues" evidence="7">
    <location>
        <begin position="202"/>
        <end position="218"/>
    </location>
</feature>
<feature type="domain" description="C2" evidence="8">
    <location>
        <begin position="508"/>
        <end position="640"/>
    </location>
</feature>
<accession>A0AAV2AV18</accession>
<dbReference type="Pfam" id="PF02318">
    <property type="entry name" value="FYVE_2"/>
    <property type="match status" value="1"/>
</dbReference>
<feature type="compositionally biased region" description="Polar residues" evidence="7">
    <location>
        <begin position="235"/>
        <end position="255"/>
    </location>
</feature>
<feature type="compositionally biased region" description="Basic and acidic residues" evidence="7">
    <location>
        <begin position="319"/>
        <end position="343"/>
    </location>
</feature>
<evidence type="ECO:0000256" key="1">
    <source>
        <dbReference type="ARBA" id="ARBA00022723"/>
    </source>
</evidence>
<dbReference type="GO" id="GO:0017158">
    <property type="term" value="P:regulation of calcium ion-dependent exocytosis"/>
    <property type="evidence" value="ECO:0007669"/>
    <property type="project" value="TreeGrafter"/>
</dbReference>
<dbReference type="Pfam" id="PF00168">
    <property type="entry name" value="C2"/>
    <property type="match status" value="2"/>
</dbReference>
<dbReference type="InterPro" id="IPR017455">
    <property type="entry name" value="Znf_FYVE-rel"/>
</dbReference>